<reference evidence="2" key="1">
    <citation type="submission" date="2014-09" db="EMBL/GenBank/DDBJ databases">
        <authorList>
            <person name="Magalhaes I.L.F."/>
            <person name="Oliveira U."/>
            <person name="Santos F.R."/>
            <person name="Vidigal T.H.D.A."/>
            <person name="Brescovit A.D."/>
            <person name="Santos A.J."/>
        </authorList>
    </citation>
    <scope>NUCLEOTIDE SEQUENCE</scope>
    <source>
        <tissue evidence="2">Shoot tissue taken approximately 20 cm above the soil surface</tissue>
    </source>
</reference>
<dbReference type="AlphaFoldDB" id="A0A0A8Z7Z6"/>
<evidence type="ECO:0000313" key="2">
    <source>
        <dbReference type="EMBL" id="JAD33798.1"/>
    </source>
</evidence>
<organism evidence="2">
    <name type="scientific">Arundo donax</name>
    <name type="common">Giant reed</name>
    <name type="synonym">Donax arundinaceus</name>
    <dbReference type="NCBI Taxonomy" id="35708"/>
    <lineage>
        <taxon>Eukaryota</taxon>
        <taxon>Viridiplantae</taxon>
        <taxon>Streptophyta</taxon>
        <taxon>Embryophyta</taxon>
        <taxon>Tracheophyta</taxon>
        <taxon>Spermatophyta</taxon>
        <taxon>Magnoliopsida</taxon>
        <taxon>Liliopsida</taxon>
        <taxon>Poales</taxon>
        <taxon>Poaceae</taxon>
        <taxon>PACMAD clade</taxon>
        <taxon>Arundinoideae</taxon>
        <taxon>Arundineae</taxon>
        <taxon>Arundo</taxon>
    </lineage>
</organism>
<feature type="compositionally biased region" description="Polar residues" evidence="1">
    <location>
        <begin position="1"/>
        <end position="15"/>
    </location>
</feature>
<reference evidence="2" key="2">
    <citation type="journal article" date="2015" name="Data Brief">
        <title>Shoot transcriptome of the giant reed, Arundo donax.</title>
        <authorList>
            <person name="Barrero R.A."/>
            <person name="Guerrero F.D."/>
            <person name="Moolhuijzen P."/>
            <person name="Goolsby J.A."/>
            <person name="Tidwell J."/>
            <person name="Bellgard S.E."/>
            <person name="Bellgard M.I."/>
        </authorList>
    </citation>
    <scope>NUCLEOTIDE SEQUENCE</scope>
    <source>
        <tissue evidence="2">Shoot tissue taken approximately 20 cm above the soil surface</tissue>
    </source>
</reference>
<feature type="region of interest" description="Disordered" evidence="1">
    <location>
        <begin position="1"/>
        <end position="28"/>
    </location>
</feature>
<protein>
    <submittedName>
        <fullName evidence="2">Uncharacterized protein</fullName>
    </submittedName>
</protein>
<proteinExistence type="predicted"/>
<sequence>MSLTIASDYQKSSPRQLGPVAHPYASPH</sequence>
<dbReference type="EMBL" id="GBRH01264097">
    <property type="protein sequence ID" value="JAD33798.1"/>
    <property type="molecule type" value="Transcribed_RNA"/>
</dbReference>
<accession>A0A0A8Z7Z6</accession>
<name>A0A0A8Z7Z6_ARUDO</name>
<evidence type="ECO:0000256" key="1">
    <source>
        <dbReference type="SAM" id="MobiDB-lite"/>
    </source>
</evidence>